<sequence>MASPFFNSREKCYQLFPNLKKKESQTLQSFPGKRGGNEVSEKAFREISAPWYAAGPEEAPTGNVPCQSLDFSHSNHILRAFLPPKGGPPPDGVVHTMGRRA</sequence>
<protein>
    <submittedName>
        <fullName evidence="2">Uncharacterized protein</fullName>
    </submittedName>
</protein>
<evidence type="ECO:0000313" key="2">
    <source>
        <dbReference type="Ensembl" id="ENSVKKP00000024224.1"/>
    </source>
</evidence>
<proteinExistence type="predicted"/>
<name>A0A8D2LMB7_VARKO</name>
<evidence type="ECO:0000313" key="3">
    <source>
        <dbReference type="Proteomes" id="UP000694545"/>
    </source>
</evidence>
<dbReference type="Ensembl" id="ENSVKKT00000024815.1">
    <property type="protein sequence ID" value="ENSVKKP00000024224.1"/>
    <property type="gene ID" value="ENSVKKG00000015983.1"/>
</dbReference>
<reference evidence="2" key="2">
    <citation type="submission" date="2025-09" db="UniProtKB">
        <authorList>
            <consortium name="Ensembl"/>
        </authorList>
    </citation>
    <scope>IDENTIFICATION</scope>
</reference>
<dbReference type="Proteomes" id="UP000694545">
    <property type="component" value="Unplaced"/>
</dbReference>
<evidence type="ECO:0000256" key="1">
    <source>
        <dbReference type="SAM" id="MobiDB-lite"/>
    </source>
</evidence>
<keyword evidence="3" id="KW-1185">Reference proteome</keyword>
<reference evidence="2" key="1">
    <citation type="submission" date="2025-08" db="UniProtKB">
        <authorList>
            <consortium name="Ensembl"/>
        </authorList>
    </citation>
    <scope>IDENTIFICATION</scope>
</reference>
<accession>A0A8D2LMB7</accession>
<dbReference type="AlphaFoldDB" id="A0A8D2LMB7"/>
<feature type="region of interest" description="Disordered" evidence="1">
    <location>
        <begin position="81"/>
        <end position="101"/>
    </location>
</feature>
<organism evidence="2 3">
    <name type="scientific">Varanus komodoensis</name>
    <name type="common">Komodo dragon</name>
    <dbReference type="NCBI Taxonomy" id="61221"/>
    <lineage>
        <taxon>Eukaryota</taxon>
        <taxon>Metazoa</taxon>
        <taxon>Chordata</taxon>
        <taxon>Craniata</taxon>
        <taxon>Vertebrata</taxon>
        <taxon>Euteleostomi</taxon>
        <taxon>Lepidosauria</taxon>
        <taxon>Squamata</taxon>
        <taxon>Bifurcata</taxon>
        <taxon>Unidentata</taxon>
        <taxon>Episquamata</taxon>
        <taxon>Toxicofera</taxon>
        <taxon>Anguimorpha</taxon>
        <taxon>Paleoanguimorpha</taxon>
        <taxon>Varanoidea</taxon>
        <taxon>Varanidae</taxon>
        <taxon>Varanus</taxon>
    </lineage>
</organism>